<reference evidence="2" key="1">
    <citation type="submission" date="2016-11" db="UniProtKB">
        <authorList>
            <consortium name="WormBaseParasite"/>
        </authorList>
    </citation>
    <scope>IDENTIFICATION</scope>
</reference>
<evidence type="ECO:0000313" key="1">
    <source>
        <dbReference type="Proteomes" id="UP000095280"/>
    </source>
</evidence>
<dbReference type="AlphaFoldDB" id="A0A1I8FR48"/>
<organism evidence="1 2">
    <name type="scientific">Macrostomum lignano</name>
    <dbReference type="NCBI Taxonomy" id="282301"/>
    <lineage>
        <taxon>Eukaryota</taxon>
        <taxon>Metazoa</taxon>
        <taxon>Spiralia</taxon>
        <taxon>Lophotrochozoa</taxon>
        <taxon>Platyhelminthes</taxon>
        <taxon>Rhabditophora</taxon>
        <taxon>Macrostomorpha</taxon>
        <taxon>Macrostomida</taxon>
        <taxon>Macrostomidae</taxon>
        <taxon>Macrostomum</taxon>
    </lineage>
</organism>
<keyword evidence="1" id="KW-1185">Reference proteome</keyword>
<dbReference type="Proteomes" id="UP000095280">
    <property type="component" value="Unplaced"/>
</dbReference>
<dbReference type="WBParaSite" id="maker-unitig_45047-snap-gene-0.1-mRNA-1">
    <property type="protein sequence ID" value="maker-unitig_45047-snap-gene-0.1-mRNA-1"/>
    <property type="gene ID" value="maker-unitig_45047-snap-gene-0.1"/>
</dbReference>
<proteinExistence type="predicted"/>
<protein>
    <submittedName>
        <fullName evidence="2">Variant-specific surface protein</fullName>
    </submittedName>
</protein>
<accession>A0A1I8FR48</accession>
<name>A0A1I8FR48_9PLAT</name>
<evidence type="ECO:0000313" key="2">
    <source>
        <dbReference type="WBParaSite" id="maker-unitig_45047-snap-gene-0.1-mRNA-1"/>
    </source>
</evidence>
<sequence>MWQLPRLGPPLFADCYVCNTALCNTLTPSAIACFARSASTASGSNGSLVECATGVTTCYAYSVGLTKYAGCGVCNRNLTADCVVCSGSNGCNSIGPSTSAAIIETLCVTHC</sequence>
<dbReference type="PROSITE" id="PS51257">
    <property type="entry name" value="PROKAR_LIPOPROTEIN"/>
    <property type="match status" value="1"/>
</dbReference>